<feature type="transmembrane region" description="Helical" evidence="12">
    <location>
        <begin position="141"/>
        <end position="160"/>
    </location>
</feature>
<keyword evidence="7 12" id="KW-1133">Transmembrane helix</keyword>
<organism evidence="14 15">
    <name type="scientific">Cyclotella atomus</name>
    <dbReference type="NCBI Taxonomy" id="382360"/>
    <lineage>
        <taxon>Eukaryota</taxon>
        <taxon>Sar</taxon>
        <taxon>Stramenopiles</taxon>
        <taxon>Ochrophyta</taxon>
        <taxon>Bacillariophyta</taxon>
        <taxon>Coscinodiscophyceae</taxon>
        <taxon>Thalassiosirophycidae</taxon>
        <taxon>Stephanodiscales</taxon>
        <taxon>Stephanodiscaceae</taxon>
        <taxon>Cyclotella</taxon>
    </lineage>
</organism>
<feature type="region of interest" description="Disordered" evidence="11">
    <location>
        <begin position="59"/>
        <end position="96"/>
    </location>
</feature>
<protein>
    <recommendedName>
        <fullName evidence="13">Ion transport domain-containing protein</fullName>
    </recommendedName>
</protein>
<keyword evidence="3" id="KW-0633">Potassium transport</keyword>
<feature type="transmembrane region" description="Helical" evidence="12">
    <location>
        <begin position="172"/>
        <end position="195"/>
    </location>
</feature>
<evidence type="ECO:0000256" key="9">
    <source>
        <dbReference type="ARBA" id="ARBA00023136"/>
    </source>
</evidence>
<feature type="domain" description="Ion transport" evidence="13">
    <location>
        <begin position="111"/>
        <end position="341"/>
    </location>
</feature>
<evidence type="ECO:0000256" key="8">
    <source>
        <dbReference type="ARBA" id="ARBA00023065"/>
    </source>
</evidence>
<dbReference type="EMBL" id="JALLPJ020001231">
    <property type="protein sequence ID" value="KAL3773496.1"/>
    <property type="molecule type" value="Genomic_DNA"/>
</dbReference>
<feature type="transmembrane region" description="Helical" evidence="12">
    <location>
        <begin position="301"/>
        <end position="318"/>
    </location>
</feature>
<feature type="transmembrane region" description="Helical" evidence="12">
    <location>
        <begin position="104"/>
        <end position="129"/>
    </location>
</feature>
<keyword evidence="8" id="KW-0406">Ion transport</keyword>
<dbReference type="Pfam" id="PF00520">
    <property type="entry name" value="Ion_trans"/>
    <property type="match status" value="1"/>
</dbReference>
<dbReference type="InterPro" id="IPR005821">
    <property type="entry name" value="Ion_trans_dom"/>
</dbReference>
<evidence type="ECO:0000256" key="1">
    <source>
        <dbReference type="ARBA" id="ARBA00004141"/>
    </source>
</evidence>
<keyword evidence="15" id="KW-1185">Reference proteome</keyword>
<dbReference type="PANTHER" id="PTHR11537">
    <property type="entry name" value="VOLTAGE-GATED POTASSIUM CHANNEL"/>
    <property type="match status" value="1"/>
</dbReference>
<dbReference type="Proteomes" id="UP001530400">
    <property type="component" value="Unassembled WGS sequence"/>
</dbReference>
<reference evidence="14 15" key="1">
    <citation type="submission" date="2024-10" db="EMBL/GenBank/DDBJ databases">
        <title>Updated reference genomes for cyclostephanoid diatoms.</title>
        <authorList>
            <person name="Roberts W.R."/>
            <person name="Alverson A.J."/>
        </authorList>
    </citation>
    <scope>NUCLEOTIDE SEQUENCE [LARGE SCALE GENOMIC DNA]</scope>
    <source>
        <strain evidence="14 15">AJA010-31</strain>
    </source>
</reference>
<dbReference type="SUPFAM" id="SSF81324">
    <property type="entry name" value="Voltage-gated potassium channels"/>
    <property type="match status" value="1"/>
</dbReference>
<dbReference type="PANTHER" id="PTHR11537:SF254">
    <property type="entry name" value="POTASSIUM VOLTAGE-GATED CHANNEL PROTEIN SHAB"/>
    <property type="match status" value="1"/>
</dbReference>
<feature type="transmembrane region" description="Helical" evidence="12">
    <location>
        <begin position="330"/>
        <end position="350"/>
    </location>
</feature>
<evidence type="ECO:0000256" key="6">
    <source>
        <dbReference type="ARBA" id="ARBA00022958"/>
    </source>
</evidence>
<comment type="caution">
    <text evidence="14">The sequence shown here is derived from an EMBL/GenBank/DDBJ whole genome shotgun (WGS) entry which is preliminary data.</text>
</comment>
<keyword evidence="9 12" id="KW-0472">Membrane</keyword>
<dbReference type="InterPro" id="IPR028325">
    <property type="entry name" value="VG_K_chnl"/>
</dbReference>
<comment type="subcellular location">
    <subcellularLocation>
        <location evidence="1">Membrane</location>
        <topology evidence="1">Multi-pass membrane protein</topology>
    </subcellularLocation>
</comment>
<evidence type="ECO:0000256" key="3">
    <source>
        <dbReference type="ARBA" id="ARBA00022538"/>
    </source>
</evidence>
<feature type="compositionally biased region" description="Basic and acidic residues" evidence="11">
    <location>
        <begin position="59"/>
        <end position="80"/>
    </location>
</feature>
<dbReference type="AlphaFoldDB" id="A0ABD3NG35"/>
<keyword evidence="2" id="KW-0813">Transport</keyword>
<accession>A0ABD3NG35</accession>
<keyword evidence="10" id="KW-0407">Ion channel</keyword>
<feature type="transmembrane region" description="Helical" evidence="12">
    <location>
        <begin position="269"/>
        <end position="289"/>
    </location>
</feature>
<evidence type="ECO:0000256" key="4">
    <source>
        <dbReference type="ARBA" id="ARBA00022692"/>
    </source>
</evidence>
<dbReference type="GO" id="GO:0005267">
    <property type="term" value="F:potassium channel activity"/>
    <property type="evidence" value="ECO:0007669"/>
    <property type="project" value="UniProtKB-KW"/>
</dbReference>
<dbReference type="PRINTS" id="PR00169">
    <property type="entry name" value="KCHANNEL"/>
</dbReference>
<sequence>MPCPFSHYSLGHIQAKRRRRDCLFMVQSQDEEVDSTATQLIDQQQLQLLSKVIESDLQDEMKQKTKESETRDGEWTEELRLPVNPSTTKEGSHQKSNKQRMQMFAFLSQPIVEVGVVGLVLLSCFLVAINTLDDIPNELRQTIEVVDTLCVYVFAVEFFLRWWSAGQFKLRYLTRPLAAIDAIVVIFPLILSGLLPMYDLGAMAGFYPAPDLPGWLVSTSASSSSALLNLRLLRILKFQRVLTDEKTYMKFEMALGMKKSDVRPYQLQLARVIISIFTLASVSTGLIYAAEHEVNPNIPDYFTALYFGLTTLTTVGFGDITPVTPQGRSVVILSILAGVAIIPAQAASLAEAYLDFQKERAMGKKRPKKDDMKRNQLCSNCGNGPHRSDAFFCWNCGESLGD</sequence>
<dbReference type="Gene3D" id="1.10.287.70">
    <property type="match status" value="1"/>
</dbReference>
<evidence type="ECO:0000256" key="2">
    <source>
        <dbReference type="ARBA" id="ARBA00022448"/>
    </source>
</evidence>
<keyword evidence="4 12" id="KW-0812">Transmembrane</keyword>
<proteinExistence type="predicted"/>
<evidence type="ECO:0000313" key="14">
    <source>
        <dbReference type="EMBL" id="KAL3773496.1"/>
    </source>
</evidence>
<evidence type="ECO:0000256" key="10">
    <source>
        <dbReference type="ARBA" id="ARBA00023303"/>
    </source>
</evidence>
<evidence type="ECO:0000256" key="11">
    <source>
        <dbReference type="SAM" id="MobiDB-lite"/>
    </source>
</evidence>
<keyword evidence="5" id="KW-0631">Potassium channel</keyword>
<evidence type="ECO:0000259" key="13">
    <source>
        <dbReference type="Pfam" id="PF00520"/>
    </source>
</evidence>
<evidence type="ECO:0000256" key="12">
    <source>
        <dbReference type="SAM" id="Phobius"/>
    </source>
</evidence>
<name>A0ABD3NG35_9STRA</name>
<dbReference type="GO" id="GO:0016020">
    <property type="term" value="C:membrane"/>
    <property type="evidence" value="ECO:0007669"/>
    <property type="project" value="UniProtKB-SubCell"/>
</dbReference>
<gene>
    <name evidence="14" type="ORF">ACHAWO_012757</name>
</gene>
<evidence type="ECO:0000256" key="5">
    <source>
        <dbReference type="ARBA" id="ARBA00022826"/>
    </source>
</evidence>
<keyword evidence="6" id="KW-0630">Potassium</keyword>
<evidence type="ECO:0000256" key="7">
    <source>
        <dbReference type="ARBA" id="ARBA00022989"/>
    </source>
</evidence>
<evidence type="ECO:0000313" key="15">
    <source>
        <dbReference type="Proteomes" id="UP001530400"/>
    </source>
</evidence>